<proteinExistence type="predicted"/>
<keyword evidence="1" id="KW-0732">Signal</keyword>
<evidence type="ECO:0000313" key="3">
    <source>
        <dbReference type="Proteomes" id="UP000027222"/>
    </source>
</evidence>
<keyword evidence="3" id="KW-1185">Reference proteome</keyword>
<dbReference type="Proteomes" id="UP000027222">
    <property type="component" value="Unassembled WGS sequence"/>
</dbReference>
<protein>
    <recommendedName>
        <fullName evidence="4">Secreted protein</fullName>
    </recommendedName>
</protein>
<name>A0A067SKZ9_GALM3</name>
<feature type="chain" id="PRO_5001648460" description="Secreted protein" evidence="1">
    <location>
        <begin position="20"/>
        <end position="150"/>
    </location>
</feature>
<dbReference type="HOGENOM" id="CLU_1740640_0_0_1"/>
<evidence type="ECO:0000256" key="1">
    <source>
        <dbReference type="SAM" id="SignalP"/>
    </source>
</evidence>
<evidence type="ECO:0008006" key="4">
    <source>
        <dbReference type="Google" id="ProtNLM"/>
    </source>
</evidence>
<dbReference type="AlphaFoldDB" id="A0A067SKZ9"/>
<dbReference type="EMBL" id="KL142396">
    <property type="protein sequence ID" value="KDR70702.1"/>
    <property type="molecule type" value="Genomic_DNA"/>
</dbReference>
<organism evidence="2 3">
    <name type="scientific">Galerina marginata (strain CBS 339.88)</name>
    <dbReference type="NCBI Taxonomy" id="685588"/>
    <lineage>
        <taxon>Eukaryota</taxon>
        <taxon>Fungi</taxon>
        <taxon>Dikarya</taxon>
        <taxon>Basidiomycota</taxon>
        <taxon>Agaricomycotina</taxon>
        <taxon>Agaricomycetes</taxon>
        <taxon>Agaricomycetidae</taxon>
        <taxon>Agaricales</taxon>
        <taxon>Agaricineae</taxon>
        <taxon>Strophariaceae</taxon>
        <taxon>Galerina</taxon>
    </lineage>
</organism>
<accession>A0A067SKZ9</accession>
<sequence>MEQLWPLLKLCFGIFGASTLRGGGGGRVELIHWIIVCITNRRRISVDRLGFCNSALCHCYPPPKRNREARRTIQAMRPCEARVNAPLPILVEGGRRKHSTRSLDNCGRTITKQRWRRGIFAGYKAARCGPCCWSSPGHFLSSFLSLRLLG</sequence>
<reference evidence="3" key="1">
    <citation type="journal article" date="2014" name="Proc. Natl. Acad. Sci. U.S.A.">
        <title>Extensive sampling of basidiomycete genomes demonstrates inadequacy of the white-rot/brown-rot paradigm for wood decay fungi.</title>
        <authorList>
            <person name="Riley R."/>
            <person name="Salamov A.A."/>
            <person name="Brown D.W."/>
            <person name="Nagy L.G."/>
            <person name="Floudas D."/>
            <person name="Held B.W."/>
            <person name="Levasseur A."/>
            <person name="Lombard V."/>
            <person name="Morin E."/>
            <person name="Otillar R."/>
            <person name="Lindquist E.A."/>
            <person name="Sun H."/>
            <person name="LaButti K.M."/>
            <person name="Schmutz J."/>
            <person name="Jabbour D."/>
            <person name="Luo H."/>
            <person name="Baker S.E."/>
            <person name="Pisabarro A.G."/>
            <person name="Walton J.D."/>
            <person name="Blanchette R.A."/>
            <person name="Henrissat B."/>
            <person name="Martin F."/>
            <person name="Cullen D."/>
            <person name="Hibbett D.S."/>
            <person name="Grigoriev I.V."/>
        </authorList>
    </citation>
    <scope>NUCLEOTIDE SEQUENCE [LARGE SCALE GENOMIC DNA]</scope>
    <source>
        <strain evidence="3">CBS 339.88</strain>
    </source>
</reference>
<feature type="signal peptide" evidence="1">
    <location>
        <begin position="1"/>
        <end position="19"/>
    </location>
</feature>
<gene>
    <name evidence="2" type="ORF">GALMADRAFT_881431</name>
</gene>
<evidence type="ECO:0000313" key="2">
    <source>
        <dbReference type="EMBL" id="KDR70702.1"/>
    </source>
</evidence>